<comment type="subcellular location">
    <subcellularLocation>
        <location evidence="1">Cell inner membrane</location>
    </subcellularLocation>
</comment>
<organism evidence="10 11">
    <name type="scientific">Marinomonas transparens</name>
    <dbReference type="NCBI Taxonomy" id="2795388"/>
    <lineage>
        <taxon>Bacteria</taxon>
        <taxon>Pseudomonadati</taxon>
        <taxon>Pseudomonadota</taxon>
        <taxon>Gammaproteobacteria</taxon>
        <taxon>Oceanospirillales</taxon>
        <taxon>Oceanospirillaceae</taxon>
        <taxon>Marinomonas</taxon>
    </lineage>
</organism>
<evidence type="ECO:0000256" key="8">
    <source>
        <dbReference type="ARBA" id="ARBA00023136"/>
    </source>
</evidence>
<evidence type="ECO:0000259" key="9">
    <source>
        <dbReference type="Pfam" id="PF11356"/>
    </source>
</evidence>
<dbReference type="Proteomes" id="UP000628710">
    <property type="component" value="Unassembled WGS sequence"/>
</dbReference>
<accession>A0A934N3J4</accession>
<keyword evidence="6" id="KW-0653">Protein transport</keyword>
<keyword evidence="8" id="KW-0472">Membrane</keyword>
<evidence type="ECO:0000256" key="1">
    <source>
        <dbReference type="ARBA" id="ARBA00004533"/>
    </source>
</evidence>
<evidence type="ECO:0000313" key="10">
    <source>
        <dbReference type="EMBL" id="MBJ7539063.1"/>
    </source>
</evidence>
<dbReference type="Gene3D" id="2.30.30.830">
    <property type="match status" value="1"/>
</dbReference>
<evidence type="ECO:0000313" key="11">
    <source>
        <dbReference type="Proteomes" id="UP000628710"/>
    </source>
</evidence>
<evidence type="ECO:0000256" key="7">
    <source>
        <dbReference type="ARBA" id="ARBA00022989"/>
    </source>
</evidence>
<dbReference type="AlphaFoldDB" id="A0A934N3J4"/>
<evidence type="ECO:0000256" key="3">
    <source>
        <dbReference type="ARBA" id="ARBA00022475"/>
    </source>
</evidence>
<name>A0A934N3J4_9GAMM</name>
<keyword evidence="5" id="KW-0812">Transmembrane</keyword>
<dbReference type="RefSeq" id="WP_199469466.1">
    <property type="nucleotide sequence ID" value="NZ_JAEMNX010000020.1"/>
</dbReference>
<keyword evidence="4" id="KW-0997">Cell inner membrane</keyword>
<evidence type="ECO:0000256" key="2">
    <source>
        <dbReference type="ARBA" id="ARBA00022448"/>
    </source>
</evidence>
<comment type="caution">
    <text evidence="10">The sequence shown here is derived from an EMBL/GenBank/DDBJ whole genome shotgun (WGS) entry which is preliminary data.</text>
</comment>
<keyword evidence="3" id="KW-1003">Cell membrane</keyword>
<gene>
    <name evidence="10" type="ORF">I8J31_15395</name>
</gene>
<dbReference type="GO" id="GO:0005886">
    <property type="term" value="C:plasma membrane"/>
    <property type="evidence" value="ECO:0007669"/>
    <property type="project" value="UniProtKB-SubCell"/>
</dbReference>
<dbReference type="Pfam" id="PF11356">
    <property type="entry name" value="T2SSC"/>
    <property type="match status" value="1"/>
</dbReference>
<feature type="domain" description="Type II secretion system protein GspC N-terminal" evidence="9">
    <location>
        <begin position="75"/>
        <end position="141"/>
    </location>
</feature>
<evidence type="ECO:0000256" key="4">
    <source>
        <dbReference type="ARBA" id="ARBA00022519"/>
    </source>
</evidence>
<keyword evidence="11" id="KW-1185">Reference proteome</keyword>
<keyword evidence="7" id="KW-1133">Transmembrane helix</keyword>
<evidence type="ECO:0000256" key="5">
    <source>
        <dbReference type="ARBA" id="ARBA00022692"/>
    </source>
</evidence>
<dbReference type="GO" id="GO:0015031">
    <property type="term" value="P:protein transport"/>
    <property type="evidence" value="ECO:0007669"/>
    <property type="project" value="UniProtKB-KW"/>
</dbReference>
<evidence type="ECO:0000256" key="6">
    <source>
        <dbReference type="ARBA" id="ARBA00022927"/>
    </source>
</evidence>
<keyword evidence="2" id="KW-0813">Transport</keyword>
<dbReference type="InterPro" id="IPR024961">
    <property type="entry name" value="T2SS_GspC_N"/>
</dbReference>
<protein>
    <recommendedName>
        <fullName evidence="9">Type II secretion system protein GspC N-terminal domain-containing protein</fullName>
    </recommendedName>
</protein>
<sequence>MTVWMRQKIAVTGCVFCLALMGGGAYFFDVAGMMPTRMVWLPDIQFDAKKTTDQGYSALSGDLFGPLPDIEITLTETNLNLTLKGTVPVFNQQDGMAIIMVGAKDEQALRVGDEVLRGVTLDAVYGQYVVLSRSNGKEVLRFPNSDEQHKLLPLGTNVAVETLPALEEEQEASIGFTVSD</sequence>
<dbReference type="EMBL" id="JAEMNX010000020">
    <property type="protein sequence ID" value="MBJ7539063.1"/>
    <property type="molecule type" value="Genomic_DNA"/>
</dbReference>
<reference evidence="10" key="1">
    <citation type="submission" date="2020-12" db="EMBL/GenBank/DDBJ databases">
        <title>Marinomonas arctica sp. nov., a psychrotolerant bacterium isolated from the Arctic.</title>
        <authorList>
            <person name="Zhang Y."/>
        </authorList>
    </citation>
    <scope>NUCLEOTIDE SEQUENCE</scope>
    <source>
        <strain evidence="10">C1424</strain>
    </source>
</reference>
<proteinExistence type="predicted"/>